<dbReference type="InterPro" id="IPR009057">
    <property type="entry name" value="Homeodomain-like_sf"/>
</dbReference>
<dbReference type="GO" id="GO:0005886">
    <property type="term" value="C:plasma membrane"/>
    <property type="evidence" value="ECO:0007669"/>
    <property type="project" value="UniProtKB-SubCell"/>
</dbReference>
<dbReference type="Gene3D" id="3.40.50.1000">
    <property type="entry name" value="HAD superfamily/HAD-like"/>
    <property type="match status" value="1"/>
</dbReference>
<evidence type="ECO:0000256" key="3">
    <source>
        <dbReference type="ARBA" id="ARBA00022475"/>
    </source>
</evidence>
<evidence type="ECO:0000313" key="7">
    <source>
        <dbReference type="Proteomes" id="UP000054495"/>
    </source>
</evidence>
<keyword evidence="3" id="KW-0472">Membrane</keyword>
<comment type="subcellular location">
    <subcellularLocation>
        <location evidence="2">Cell membrane</location>
        <topology evidence="2">Multi-pass membrane protein</topology>
    </subcellularLocation>
    <subcellularLocation>
        <location evidence="1">Nucleus</location>
    </subcellularLocation>
</comment>
<feature type="domain" description="HTH tetR-type" evidence="5">
    <location>
        <begin position="48"/>
        <end position="79"/>
    </location>
</feature>
<gene>
    <name evidence="6" type="ORF">ANCCEY_15157</name>
</gene>
<reference evidence="6 7" key="1">
    <citation type="submission" date="2013-05" db="EMBL/GenBank/DDBJ databases">
        <title>Draft genome of the parasitic nematode Anyclostoma ceylanicum.</title>
        <authorList>
            <person name="Mitreva M."/>
        </authorList>
    </citation>
    <scope>NUCLEOTIDE SEQUENCE [LARGE SCALE GENOMIC DNA]</scope>
</reference>
<dbReference type="Pfam" id="PF00440">
    <property type="entry name" value="TetR_N"/>
    <property type="match status" value="1"/>
</dbReference>
<evidence type="ECO:0000259" key="5">
    <source>
        <dbReference type="Pfam" id="PF00440"/>
    </source>
</evidence>
<keyword evidence="4" id="KW-0238">DNA-binding</keyword>
<dbReference type="PANTHER" id="PTHR43294">
    <property type="entry name" value="SODIUM/POTASSIUM-TRANSPORTING ATPASE SUBUNIT ALPHA"/>
    <property type="match status" value="1"/>
</dbReference>
<protein>
    <recommendedName>
        <fullName evidence="5">HTH tetR-type domain-containing protein</fullName>
    </recommendedName>
</protein>
<sequence length="113" mass="11769">MLGDGVNDGPALKAAHIGVAMGNKGTEIAKAAASLVITNDDLAKLITGTSINDLMSATGLSKGSIYGNFENKDEVALAAFDHTFGKVVAYIREKVAVKENAIERGLSVAEHIR</sequence>
<dbReference type="GO" id="GO:0030007">
    <property type="term" value="P:intracellular potassium ion homeostasis"/>
    <property type="evidence" value="ECO:0007669"/>
    <property type="project" value="TreeGrafter"/>
</dbReference>
<dbReference type="GO" id="GO:0003677">
    <property type="term" value="F:DNA binding"/>
    <property type="evidence" value="ECO:0007669"/>
    <property type="project" value="UniProtKB-KW"/>
</dbReference>
<organism evidence="6 7">
    <name type="scientific">Ancylostoma ceylanicum</name>
    <dbReference type="NCBI Taxonomy" id="53326"/>
    <lineage>
        <taxon>Eukaryota</taxon>
        <taxon>Metazoa</taxon>
        <taxon>Ecdysozoa</taxon>
        <taxon>Nematoda</taxon>
        <taxon>Chromadorea</taxon>
        <taxon>Rhabditida</taxon>
        <taxon>Rhabditina</taxon>
        <taxon>Rhabditomorpha</taxon>
        <taxon>Strongyloidea</taxon>
        <taxon>Ancylostomatidae</taxon>
        <taxon>Ancylostomatinae</taxon>
        <taxon>Ancylostoma</taxon>
    </lineage>
</organism>
<dbReference type="GO" id="GO:0006883">
    <property type="term" value="P:intracellular sodium ion homeostasis"/>
    <property type="evidence" value="ECO:0007669"/>
    <property type="project" value="TreeGrafter"/>
</dbReference>
<keyword evidence="7" id="KW-1185">Reference proteome</keyword>
<dbReference type="EMBL" id="KE127135">
    <property type="protein sequence ID" value="EPB65773.1"/>
    <property type="molecule type" value="Genomic_DNA"/>
</dbReference>
<dbReference type="PANTHER" id="PTHR43294:SF21">
    <property type="entry name" value="CATION TRANSPORTING ATPASE"/>
    <property type="match status" value="1"/>
</dbReference>
<name>A0A0D6L5C1_9BILA</name>
<dbReference type="InterPro" id="IPR001647">
    <property type="entry name" value="HTH_TetR"/>
</dbReference>
<dbReference type="GO" id="GO:0005391">
    <property type="term" value="F:P-type sodium:potassium-exchanging transporter activity"/>
    <property type="evidence" value="ECO:0007669"/>
    <property type="project" value="TreeGrafter"/>
</dbReference>
<evidence type="ECO:0000313" key="6">
    <source>
        <dbReference type="EMBL" id="EPB65773.1"/>
    </source>
</evidence>
<dbReference type="GO" id="GO:1902600">
    <property type="term" value="P:proton transmembrane transport"/>
    <property type="evidence" value="ECO:0007669"/>
    <property type="project" value="TreeGrafter"/>
</dbReference>
<accession>A0A0D6L5C1</accession>
<dbReference type="PRINTS" id="PR00119">
    <property type="entry name" value="CATATPASE"/>
</dbReference>
<dbReference type="SUPFAM" id="SSF56784">
    <property type="entry name" value="HAD-like"/>
    <property type="match status" value="1"/>
</dbReference>
<dbReference type="InterPro" id="IPR023214">
    <property type="entry name" value="HAD_sf"/>
</dbReference>
<proteinExistence type="predicted"/>
<dbReference type="Proteomes" id="UP000054495">
    <property type="component" value="Unassembled WGS sequence"/>
</dbReference>
<dbReference type="AlphaFoldDB" id="A0A0D6L5C1"/>
<dbReference type="GO" id="GO:0036376">
    <property type="term" value="P:sodium ion export across plasma membrane"/>
    <property type="evidence" value="ECO:0007669"/>
    <property type="project" value="TreeGrafter"/>
</dbReference>
<evidence type="ECO:0000256" key="2">
    <source>
        <dbReference type="ARBA" id="ARBA00004651"/>
    </source>
</evidence>
<evidence type="ECO:0000256" key="1">
    <source>
        <dbReference type="ARBA" id="ARBA00004123"/>
    </source>
</evidence>
<dbReference type="InterPro" id="IPR050510">
    <property type="entry name" value="Cation_transp_ATPase_P-type"/>
</dbReference>
<dbReference type="InterPro" id="IPR036412">
    <property type="entry name" value="HAD-like_sf"/>
</dbReference>
<keyword evidence="3" id="KW-1003">Cell membrane</keyword>
<dbReference type="SUPFAM" id="SSF46689">
    <property type="entry name" value="Homeodomain-like"/>
    <property type="match status" value="1"/>
</dbReference>
<dbReference type="GO" id="GO:1990573">
    <property type="term" value="P:potassium ion import across plasma membrane"/>
    <property type="evidence" value="ECO:0007669"/>
    <property type="project" value="TreeGrafter"/>
</dbReference>
<dbReference type="Gene3D" id="1.10.357.10">
    <property type="entry name" value="Tetracycline Repressor, domain 2"/>
    <property type="match status" value="1"/>
</dbReference>
<evidence type="ECO:0000256" key="4">
    <source>
        <dbReference type="ARBA" id="ARBA00023125"/>
    </source>
</evidence>
<dbReference type="GO" id="GO:0005634">
    <property type="term" value="C:nucleus"/>
    <property type="evidence" value="ECO:0007669"/>
    <property type="project" value="UniProtKB-SubCell"/>
</dbReference>
<dbReference type="Pfam" id="PF08282">
    <property type="entry name" value="Hydrolase_3"/>
    <property type="match status" value="1"/>
</dbReference>